<dbReference type="KEGG" id="son:SO_0350"/>
<reference evidence="1 2" key="4">
    <citation type="journal article" date="2011" name="BMC Genomics">
        <title>Genome-wide protein localization prediction strategies for gram negative bacteria.</title>
        <authorList>
            <person name="Romine M.F."/>
        </authorList>
    </citation>
    <scope>NUCLEOTIDE SEQUENCE [LARGE SCALE GENOMIC DNA]</scope>
    <source>
        <strain evidence="2">ATCC 700550 / JCM 31522 / CIP 106686 / LMG 19005 / NCIMB 14063 / MR-1</strain>
    </source>
</reference>
<reference evidence="1 2" key="2">
    <citation type="journal article" date="2005" name="Proteomics">
        <title>Global detection and characterization of hypothetical proteins in Shewanella oneidensis MR-1 using LC-MS based proteomics.</title>
        <authorList>
            <person name="Elias D.A."/>
            <person name="Monroe M.E."/>
            <person name="Marshall M.J."/>
            <person name="Romine M.F."/>
            <person name="Belieav A.S."/>
            <person name="Fredrickson J.K."/>
            <person name="Anderson G.A."/>
            <person name="Smith R.D."/>
            <person name="Lipton M.S."/>
        </authorList>
    </citation>
    <scope>NUCLEOTIDE SEQUENCE [LARGE SCALE GENOMIC DNA]</scope>
    <source>
        <strain evidence="2">ATCC 700550 / JCM 31522 / CIP 106686 / LMG 19005 / NCIMB 14063 / MR-1</strain>
    </source>
</reference>
<dbReference type="Proteomes" id="UP000008186">
    <property type="component" value="Chromosome"/>
</dbReference>
<proteinExistence type="predicted"/>
<dbReference type="AlphaFoldDB" id="Q8EJV6"/>
<dbReference type="HOGENOM" id="CLU_036393_0_0_6"/>
<dbReference type="STRING" id="211586.SO_0350"/>
<dbReference type="RefSeq" id="WP_011070715.1">
    <property type="nucleotide sequence ID" value="NC_004347.2"/>
</dbReference>
<reference evidence="1 2" key="1">
    <citation type="journal article" date="2002" name="Nat. Biotechnol.">
        <title>Genome sequence of the dissimilatory metal ion-reducing bacterium Shewanella oneidensis.</title>
        <authorList>
            <person name="Heidelberg J.F."/>
            <person name="Paulsen I.T."/>
            <person name="Nelson K.E."/>
            <person name="Gaidos E.J."/>
            <person name="Nelson W.C."/>
            <person name="Read T.D."/>
            <person name="Eisen J.A."/>
            <person name="Seshadri R."/>
            <person name="Ward N."/>
            <person name="Methe B."/>
            <person name="Clayton R.A."/>
            <person name="Meyer T."/>
            <person name="Tsapin A."/>
            <person name="Scott J."/>
            <person name="Beanan M."/>
            <person name="Brinkac L."/>
            <person name="Daugherty S."/>
            <person name="DeBoy R.T."/>
            <person name="Dodson R.J."/>
            <person name="Durkin A.S."/>
            <person name="Haft D.H."/>
            <person name="Kolonay J.F."/>
            <person name="Madupu R."/>
            <person name="Peterson J.D."/>
            <person name="Umayam L.A."/>
            <person name="White O."/>
            <person name="Wolf A.M."/>
            <person name="Vamathevan J."/>
            <person name="Weidman J."/>
            <person name="Impraim M."/>
            <person name="Lee K."/>
            <person name="Berry K."/>
            <person name="Lee C."/>
            <person name="Mueller J."/>
            <person name="Khouri H."/>
            <person name="Gill J."/>
            <person name="Utterback T.R."/>
            <person name="McDonald L.A."/>
            <person name="Feldblyum T.V."/>
            <person name="Smith H.O."/>
            <person name="Venter J.C."/>
            <person name="Nealson K.H."/>
            <person name="Fraser C.M."/>
        </authorList>
    </citation>
    <scope>NUCLEOTIDE SEQUENCE [LARGE SCALE GENOMIC DNA]</scope>
    <source>
        <strain evidence="2">ATCC 700550 / JCM 31522 / CIP 106686 / LMG 19005 / NCIMB 14063 / MR-1</strain>
    </source>
</reference>
<dbReference type="PATRIC" id="fig|211586.12.peg.340"/>
<dbReference type="EMBL" id="AE014299">
    <property type="protein sequence ID" value="AAN53435.1"/>
    <property type="molecule type" value="Genomic_DNA"/>
</dbReference>
<name>Q8EJV6_SHEON</name>
<dbReference type="eggNOG" id="COG3878">
    <property type="taxonomic scope" value="Bacteria"/>
</dbReference>
<dbReference type="Gene3D" id="2.30.320.10">
    <property type="entry name" value="YwqG-like"/>
    <property type="match status" value="1"/>
</dbReference>
<dbReference type="InterPro" id="IPR035948">
    <property type="entry name" value="YwqG-like_sf"/>
</dbReference>
<dbReference type="PaxDb" id="211586-SO_0350"/>
<dbReference type="InterPro" id="IPR015315">
    <property type="entry name" value="DUF1963"/>
</dbReference>
<gene>
    <name evidence="1" type="ordered locus">SO_0350</name>
</gene>
<dbReference type="SUPFAM" id="SSF103032">
    <property type="entry name" value="Hypothetical protein YwqG"/>
    <property type="match status" value="1"/>
</dbReference>
<evidence type="ECO:0000313" key="2">
    <source>
        <dbReference type="Proteomes" id="UP000008186"/>
    </source>
</evidence>
<protein>
    <recommendedName>
        <fullName evidence="3">DUF1963 domain-containing protein</fullName>
    </recommendedName>
</protein>
<keyword evidence="2" id="KW-1185">Reference proteome</keyword>
<accession>Q8EJV6</accession>
<evidence type="ECO:0008006" key="3">
    <source>
        <dbReference type="Google" id="ProtNLM"/>
    </source>
</evidence>
<organism evidence="1 2">
    <name type="scientific">Shewanella oneidensis (strain ATCC 700550 / JCM 31522 / CIP 106686 / LMG 19005 / NCIMB 14063 / MR-1)</name>
    <dbReference type="NCBI Taxonomy" id="211586"/>
    <lineage>
        <taxon>Bacteria</taxon>
        <taxon>Pseudomonadati</taxon>
        <taxon>Pseudomonadota</taxon>
        <taxon>Gammaproteobacteria</taxon>
        <taxon>Alteromonadales</taxon>
        <taxon>Shewanellaceae</taxon>
        <taxon>Shewanella</taxon>
    </lineage>
</organism>
<dbReference type="BioCyc" id="SONE211586:G1GMP-335-MONOMER"/>
<dbReference type="Pfam" id="PF09234">
    <property type="entry name" value="DUF1963"/>
    <property type="match status" value="1"/>
</dbReference>
<dbReference type="OrthoDB" id="8856529at2"/>
<reference evidence="1 2" key="3">
    <citation type="journal article" date="2008" name="Appl. Environ. Microbiol.">
        <title>Identification of mobile elements and pseudogenes in the Shewanella oneidensis MR-1 genome.</title>
        <authorList>
            <person name="Romine M.F."/>
            <person name="Carlson T.S."/>
            <person name="Norbeck A.D."/>
            <person name="McCue L.A."/>
            <person name="Lipton M.S."/>
        </authorList>
    </citation>
    <scope>NUCLEOTIDE SEQUENCE [LARGE SCALE GENOMIC DNA]</scope>
    <source>
        <strain evidence="2">ATCC 700550 / JCM 31522 / CIP 106686 / LMG 19005 / NCIMB 14063 / MR-1</strain>
    </source>
</reference>
<sequence length="371" mass="42549">MDMLLAENSPIRQQLLEQKLAQFKDPHLAHTLSAFIRSSVDLYPCAIEDYAQLGNSRLGGLPDLPVGMDYPVTLVGREAMLDVYAEEFDREHIIDCWREDWAEEDYHWDEAAQAFHVPMQFIGQLNCGELKELQSYLPREGLLLFFLEQWRFSGVLRGHVYYVTEGQKLNPGQAMPALKFDGDMCEIYETAYQLQGVASIKTISSHMISRQNPHLLRLAEARLHALPQSQQARVMEAIEDEDYDGAPEWQDQFYLPDKVKMSHLGLIPGQIVTQAQWAALADKQLSCWQKLITPEQPLPYYDGFASINDYGFSQHEAPEFHAASALGGNAEDYLVLLKVRHSELNNELNYIIHRDDLALGKFDRIYCIYDY</sequence>
<evidence type="ECO:0000313" key="1">
    <source>
        <dbReference type="EMBL" id="AAN53435.1"/>
    </source>
</evidence>